<protein>
    <submittedName>
        <fullName evidence="3">Inositol polyphosphate-5-phosphatase Ja</fullName>
    </submittedName>
</protein>
<dbReference type="GO" id="GO:0034485">
    <property type="term" value="F:phosphatidylinositol-3,4,5-trisphosphate 5-phosphatase activity"/>
    <property type="evidence" value="ECO:0007669"/>
    <property type="project" value="TreeGrafter"/>
</dbReference>
<feature type="domain" description="Inositol polyphosphate-related phosphatase" evidence="2">
    <location>
        <begin position="6"/>
        <end position="265"/>
    </location>
</feature>
<comment type="similarity">
    <text evidence="1">Belongs to the inositol 1,4,5-trisphosphate 5-phosphatase type II family.</text>
</comment>
<dbReference type="Pfam" id="PF22669">
    <property type="entry name" value="Exo_endo_phos2"/>
    <property type="match status" value="1"/>
</dbReference>
<reference evidence="3" key="2">
    <citation type="submission" date="2025-09" db="UniProtKB">
        <authorList>
            <consortium name="Ensembl"/>
        </authorList>
    </citation>
    <scope>IDENTIFICATION</scope>
</reference>
<sequence>MFLSSNCCFWLKYKSSIHTIAFSIEKKSSRQERNMHRSRQQEMEVASQRMQGVFLLVFSKFCHLPFLRGVQTQSTRTGSLTNENAVVIRLFTHPKKTWYLRTHNFTGYYCIPHSVVFWFGDLNFRIEGYDIHVVKSAIENDKLPLLWEKDQLNMAKKSEAVLEGFMEGPLNFPPTYKFDVGTHTYDTSAKKRKPAWTDRILWRLRRTGSPVPSHNSALQWGLTSWLGGATRVSQHYYHSHMGFTISDHKPVSALFSLHVSLKMVNLPLVTLEVEKEWTKFSDATAKLTVVHGFQRSSWDWVGLYKPFLFKEINLYVTYSYFCIF</sequence>
<evidence type="ECO:0000256" key="1">
    <source>
        <dbReference type="ARBA" id="ARBA00005910"/>
    </source>
</evidence>
<dbReference type="GO" id="GO:0046856">
    <property type="term" value="P:phosphatidylinositol dephosphorylation"/>
    <property type="evidence" value="ECO:0007669"/>
    <property type="project" value="InterPro"/>
</dbReference>
<dbReference type="GO" id="GO:0005886">
    <property type="term" value="C:plasma membrane"/>
    <property type="evidence" value="ECO:0007669"/>
    <property type="project" value="TreeGrafter"/>
</dbReference>
<evidence type="ECO:0000259" key="2">
    <source>
        <dbReference type="SMART" id="SM00128"/>
    </source>
</evidence>
<dbReference type="Gene3D" id="3.60.10.10">
    <property type="entry name" value="Endonuclease/exonuclease/phosphatase"/>
    <property type="match status" value="1"/>
</dbReference>
<keyword evidence="4" id="KW-1185">Reference proteome</keyword>
<dbReference type="PANTHER" id="PTHR11200">
    <property type="entry name" value="INOSITOL 5-PHOSPHATASE"/>
    <property type="match status" value="1"/>
</dbReference>
<evidence type="ECO:0000313" key="4">
    <source>
        <dbReference type="Proteomes" id="UP000472262"/>
    </source>
</evidence>
<organism evidence="3 4">
    <name type="scientific">Sinocyclocheilus grahami</name>
    <name type="common">Dianchi golden-line fish</name>
    <name type="synonym">Barbus grahami</name>
    <dbReference type="NCBI Taxonomy" id="75366"/>
    <lineage>
        <taxon>Eukaryota</taxon>
        <taxon>Metazoa</taxon>
        <taxon>Chordata</taxon>
        <taxon>Craniata</taxon>
        <taxon>Vertebrata</taxon>
        <taxon>Euteleostomi</taxon>
        <taxon>Actinopterygii</taxon>
        <taxon>Neopterygii</taxon>
        <taxon>Teleostei</taxon>
        <taxon>Ostariophysi</taxon>
        <taxon>Cypriniformes</taxon>
        <taxon>Cyprinidae</taxon>
        <taxon>Cyprininae</taxon>
        <taxon>Sinocyclocheilus</taxon>
    </lineage>
</organism>
<dbReference type="SMART" id="SM00128">
    <property type="entry name" value="IPPc"/>
    <property type="match status" value="1"/>
</dbReference>
<dbReference type="InterPro" id="IPR041611">
    <property type="entry name" value="SKICH"/>
</dbReference>
<dbReference type="InParanoid" id="A0A672QP53"/>
<dbReference type="Ensembl" id="ENSSGRT00000082785.1">
    <property type="protein sequence ID" value="ENSSGRP00000077761.1"/>
    <property type="gene ID" value="ENSSGRG00000039381.1"/>
</dbReference>
<dbReference type="InterPro" id="IPR036691">
    <property type="entry name" value="Endo/exonu/phosph_ase_sf"/>
</dbReference>
<dbReference type="AlphaFoldDB" id="A0A672QP53"/>
<reference evidence="3" key="1">
    <citation type="submission" date="2025-08" db="UniProtKB">
        <authorList>
            <consortium name="Ensembl"/>
        </authorList>
    </citation>
    <scope>IDENTIFICATION</scope>
</reference>
<name>A0A672QP53_SINGR</name>
<proteinExistence type="inferred from homology"/>
<evidence type="ECO:0000313" key="3">
    <source>
        <dbReference type="Ensembl" id="ENSSGRP00000077761.1"/>
    </source>
</evidence>
<dbReference type="Gene3D" id="2.60.40.2840">
    <property type="match status" value="1"/>
</dbReference>
<dbReference type="SUPFAM" id="SSF56219">
    <property type="entry name" value="DNase I-like"/>
    <property type="match status" value="1"/>
</dbReference>
<accession>A0A672QP53</accession>
<dbReference type="GO" id="GO:0005737">
    <property type="term" value="C:cytoplasm"/>
    <property type="evidence" value="ECO:0007669"/>
    <property type="project" value="TreeGrafter"/>
</dbReference>
<dbReference type="GO" id="GO:0001726">
    <property type="term" value="C:ruffle"/>
    <property type="evidence" value="ECO:0007669"/>
    <property type="project" value="TreeGrafter"/>
</dbReference>
<dbReference type="Pfam" id="PF17751">
    <property type="entry name" value="SKICH"/>
    <property type="match status" value="1"/>
</dbReference>
<dbReference type="InterPro" id="IPR000300">
    <property type="entry name" value="IPPc"/>
</dbReference>
<dbReference type="InterPro" id="IPR046985">
    <property type="entry name" value="IP5"/>
</dbReference>
<dbReference type="Proteomes" id="UP000472262">
    <property type="component" value="Unassembled WGS sequence"/>
</dbReference>
<dbReference type="PANTHER" id="PTHR11200:SF298">
    <property type="entry name" value="INOSITOL POLYPHOSPHATE 5-PHOSPHATASE K ISOFORM X1"/>
    <property type="match status" value="1"/>
</dbReference>
<dbReference type="GO" id="GO:0004439">
    <property type="term" value="F:phosphatidylinositol-4,5-bisphosphate 5-phosphatase activity"/>
    <property type="evidence" value="ECO:0007669"/>
    <property type="project" value="TreeGrafter"/>
</dbReference>